<accession>A0A1V0SEH6</accession>
<proteinExistence type="predicted"/>
<evidence type="ECO:0000313" key="1">
    <source>
        <dbReference type="EMBL" id="ARF10127.1"/>
    </source>
</evidence>
<protein>
    <submittedName>
        <fullName evidence="1">Uncharacterized protein</fullName>
    </submittedName>
</protein>
<sequence length="236" mass="28764">MLYNNIEILYTQTTNDFLLNVINFIKKYIHEHNYDHIRLKYYNTKIKMEITSKEKFHNKLTLNFVNNTKNYKFKIKKNINNMFFLKINKNINLLNQDLTAIYINMHIDPKVYTTKNNLNLLYKNTKLYENFKLPLNIINYKIDDDINFISDNLFNDLYSKLEILNIKNYIKYKNAHYKKHLNNLKLIVNDDETFIYDNLIDLSFLILDDPIENTFFDYENIINFDFFFNDIIDCFN</sequence>
<dbReference type="EMBL" id="KY684103">
    <property type="protein sequence ID" value="ARF10127.1"/>
    <property type="molecule type" value="Genomic_DNA"/>
</dbReference>
<organism evidence="1">
    <name type="scientific">Hokovirus HKV1</name>
    <dbReference type="NCBI Taxonomy" id="1977638"/>
    <lineage>
        <taxon>Viruses</taxon>
        <taxon>Varidnaviria</taxon>
        <taxon>Bamfordvirae</taxon>
        <taxon>Nucleocytoviricota</taxon>
        <taxon>Megaviricetes</taxon>
        <taxon>Imitervirales</taxon>
        <taxon>Mimiviridae</taxon>
        <taxon>Klosneuvirinae</taxon>
        <taxon>Hokovirus</taxon>
    </lineage>
</organism>
<gene>
    <name evidence="1" type="ORF">Hokovirus_1_6</name>
</gene>
<reference evidence="1" key="1">
    <citation type="journal article" date="2017" name="Science">
        <title>Giant viruses with an expanded complement of translation system components.</title>
        <authorList>
            <person name="Schulz F."/>
            <person name="Yutin N."/>
            <person name="Ivanova N.N."/>
            <person name="Ortega D.R."/>
            <person name="Lee T.K."/>
            <person name="Vierheilig J."/>
            <person name="Daims H."/>
            <person name="Horn M."/>
            <person name="Wagner M."/>
            <person name="Jensen G.J."/>
            <person name="Kyrpides N.C."/>
            <person name="Koonin E.V."/>
            <person name="Woyke T."/>
        </authorList>
    </citation>
    <scope>NUCLEOTIDE SEQUENCE</scope>
    <source>
        <strain evidence="1">HKV1</strain>
    </source>
</reference>
<name>A0A1V0SEH6_9VIRU</name>